<organism evidence="1 2">
    <name type="scientific">Moorena producens (strain JHB)</name>
    <dbReference type="NCBI Taxonomy" id="1454205"/>
    <lineage>
        <taxon>Bacteria</taxon>
        <taxon>Bacillati</taxon>
        <taxon>Cyanobacteriota</taxon>
        <taxon>Cyanophyceae</taxon>
        <taxon>Coleofasciculales</taxon>
        <taxon>Coleofasciculaceae</taxon>
        <taxon>Moorena</taxon>
    </lineage>
</organism>
<name>A0A1D9G8L0_MOOP1</name>
<dbReference type="AlphaFoldDB" id="A0A1D9G8L0"/>
<reference evidence="2" key="1">
    <citation type="submission" date="2016-10" db="EMBL/GenBank/DDBJ databases">
        <title>Comparative genomics uncovers the prolific and rare metabolic potential of the cyanobacterial genus Moorea.</title>
        <authorList>
            <person name="Leao T."/>
            <person name="Castelao G."/>
            <person name="Korobeynikov A."/>
            <person name="Monroe E.A."/>
            <person name="Podell S."/>
            <person name="Glukhov E."/>
            <person name="Allen E."/>
            <person name="Gerwick W.H."/>
            <person name="Gerwick L."/>
        </authorList>
    </citation>
    <scope>NUCLEOTIDE SEQUENCE [LARGE SCALE GENOMIC DNA]</scope>
    <source>
        <strain evidence="2">JHB</strain>
    </source>
</reference>
<dbReference type="EMBL" id="CP017708">
    <property type="protein sequence ID" value="AOY83933.1"/>
    <property type="molecule type" value="Genomic_DNA"/>
</dbReference>
<accession>A0A1D9G8L0</accession>
<evidence type="ECO:0008006" key="3">
    <source>
        <dbReference type="Google" id="ProtNLM"/>
    </source>
</evidence>
<proteinExistence type="predicted"/>
<dbReference type="SUPFAM" id="SSF52540">
    <property type="entry name" value="P-loop containing nucleoside triphosphate hydrolases"/>
    <property type="match status" value="1"/>
</dbReference>
<protein>
    <recommendedName>
        <fullName evidence="3">Sulfotransferase</fullName>
    </recommendedName>
</protein>
<sequence>MINFQITSTYQFFIENFHGLIPQEQALNHNIPKRFFILMHGRSGSSLLVSLLDSHPKIKCSSEIFYKQPTRYPYKLISGLERYYRYRRGSDIAWGFKAKLEQIEKCGVTHEEFFDYLIERNTTIISLIRDNIFRSAISVLIAGKRGNIFHNSSEKISNYAPVNLNPKQVLAVMKQRQFQKEKIQTLISRLPVDVLQLKYEEHLSDIHRHNSTCSLIFNALDIESVPVTSSFKKMTNNKLSDSVINAEEVVNFIAASQFYEYVANVII</sequence>
<dbReference type="Proteomes" id="UP000176944">
    <property type="component" value="Chromosome"/>
</dbReference>
<evidence type="ECO:0000313" key="1">
    <source>
        <dbReference type="EMBL" id="AOY83933.1"/>
    </source>
</evidence>
<dbReference type="InterPro" id="IPR027417">
    <property type="entry name" value="P-loop_NTPase"/>
</dbReference>
<dbReference type="Gene3D" id="3.40.50.300">
    <property type="entry name" value="P-loop containing nucleotide triphosphate hydrolases"/>
    <property type="match status" value="1"/>
</dbReference>
<gene>
    <name evidence="1" type="ORF">BJP36_32435</name>
</gene>
<evidence type="ECO:0000313" key="2">
    <source>
        <dbReference type="Proteomes" id="UP000176944"/>
    </source>
</evidence>